<sequence length="75" mass="8423">MSESDPVSVRCESVILVSDFHNFSCSLIVNNESSSCDTCSACCKNLFRRLNLQKTVRDSVPISQIYVPIVRFGFE</sequence>
<dbReference type="EMBL" id="MNCJ02000322">
    <property type="protein sequence ID" value="KAF5799990.1"/>
    <property type="molecule type" value="Genomic_DNA"/>
</dbReference>
<reference evidence="1" key="3">
    <citation type="submission" date="2020-06" db="EMBL/GenBank/DDBJ databases">
        <title>Helianthus annuus Genome sequencing and assembly Release 2.</title>
        <authorList>
            <person name="Gouzy J."/>
            <person name="Langlade N."/>
            <person name="Munos S."/>
        </authorList>
    </citation>
    <scope>NUCLEOTIDE SEQUENCE</scope>
    <source>
        <tissue evidence="1">Leaves</tissue>
    </source>
</reference>
<dbReference type="Gramene" id="mRNA:HanXRQr2_Chr07g0310841">
    <property type="protein sequence ID" value="CDS:HanXRQr2_Chr07g0310841.1"/>
    <property type="gene ID" value="HanXRQr2_Chr07g0310841"/>
</dbReference>
<proteinExistence type="predicted"/>
<evidence type="ECO:0000313" key="1">
    <source>
        <dbReference type="EMBL" id="KAF5799990.1"/>
    </source>
</evidence>
<evidence type="ECO:0000313" key="3">
    <source>
        <dbReference type="Proteomes" id="UP000215914"/>
    </source>
</evidence>
<accession>A0A251UDS9</accession>
<dbReference type="AlphaFoldDB" id="A0A251UDS9"/>
<reference evidence="2" key="2">
    <citation type="submission" date="2017-02" db="EMBL/GenBank/DDBJ databases">
        <title>Sunflower complete genome.</title>
        <authorList>
            <person name="Langlade N."/>
            <person name="Munos S."/>
        </authorList>
    </citation>
    <scope>NUCLEOTIDE SEQUENCE [LARGE SCALE GENOMIC DNA]</scope>
    <source>
        <tissue evidence="2">Leaves</tissue>
    </source>
</reference>
<dbReference type="EMBL" id="CM007896">
    <property type="protein sequence ID" value="OTG21193.1"/>
    <property type="molecule type" value="Genomic_DNA"/>
</dbReference>
<reference evidence="1 3" key="1">
    <citation type="journal article" date="2017" name="Nature">
        <title>The sunflower genome provides insights into oil metabolism, flowering and Asterid evolution.</title>
        <authorList>
            <person name="Badouin H."/>
            <person name="Gouzy J."/>
            <person name="Grassa C.J."/>
            <person name="Murat F."/>
            <person name="Staton S.E."/>
            <person name="Cottret L."/>
            <person name="Lelandais-Briere C."/>
            <person name="Owens G.L."/>
            <person name="Carrere S."/>
            <person name="Mayjonade B."/>
            <person name="Legrand L."/>
            <person name="Gill N."/>
            <person name="Kane N.C."/>
            <person name="Bowers J.E."/>
            <person name="Hubner S."/>
            <person name="Bellec A."/>
            <person name="Berard A."/>
            <person name="Berges H."/>
            <person name="Blanchet N."/>
            <person name="Boniface M.C."/>
            <person name="Brunel D."/>
            <person name="Catrice O."/>
            <person name="Chaidir N."/>
            <person name="Claudel C."/>
            <person name="Donnadieu C."/>
            <person name="Faraut T."/>
            <person name="Fievet G."/>
            <person name="Helmstetter N."/>
            <person name="King M."/>
            <person name="Knapp S.J."/>
            <person name="Lai Z."/>
            <person name="Le Paslier M.C."/>
            <person name="Lippi Y."/>
            <person name="Lorenzon L."/>
            <person name="Mandel J.R."/>
            <person name="Marage G."/>
            <person name="Marchand G."/>
            <person name="Marquand E."/>
            <person name="Bret-Mestries E."/>
            <person name="Morien E."/>
            <person name="Nambeesan S."/>
            <person name="Nguyen T."/>
            <person name="Pegot-Espagnet P."/>
            <person name="Pouilly N."/>
            <person name="Raftis F."/>
            <person name="Sallet E."/>
            <person name="Schiex T."/>
            <person name="Thomas J."/>
            <person name="Vandecasteele C."/>
            <person name="Vares D."/>
            <person name="Vear F."/>
            <person name="Vautrin S."/>
            <person name="Crespi M."/>
            <person name="Mangin B."/>
            <person name="Burke J.M."/>
            <person name="Salse J."/>
            <person name="Munos S."/>
            <person name="Vincourt P."/>
            <person name="Rieseberg L.H."/>
            <person name="Langlade N.B."/>
        </authorList>
    </citation>
    <scope>NUCLEOTIDE SEQUENCE [LARGE SCALE GENOMIC DNA]</scope>
    <source>
        <strain evidence="3">cv. SF193</strain>
        <tissue evidence="1">Leaves</tissue>
    </source>
</reference>
<name>A0A251UDS9_HELAN</name>
<dbReference type="InParanoid" id="A0A251UDS9"/>
<evidence type="ECO:0000313" key="2">
    <source>
        <dbReference type="EMBL" id="OTG21193.1"/>
    </source>
</evidence>
<dbReference type="Proteomes" id="UP000215914">
    <property type="component" value="Chromosome 7"/>
</dbReference>
<organism evidence="2 3">
    <name type="scientific">Helianthus annuus</name>
    <name type="common">Common sunflower</name>
    <dbReference type="NCBI Taxonomy" id="4232"/>
    <lineage>
        <taxon>Eukaryota</taxon>
        <taxon>Viridiplantae</taxon>
        <taxon>Streptophyta</taxon>
        <taxon>Embryophyta</taxon>
        <taxon>Tracheophyta</taxon>
        <taxon>Spermatophyta</taxon>
        <taxon>Magnoliopsida</taxon>
        <taxon>eudicotyledons</taxon>
        <taxon>Gunneridae</taxon>
        <taxon>Pentapetalae</taxon>
        <taxon>asterids</taxon>
        <taxon>campanulids</taxon>
        <taxon>Asterales</taxon>
        <taxon>Asteraceae</taxon>
        <taxon>Asteroideae</taxon>
        <taxon>Heliantheae alliance</taxon>
        <taxon>Heliantheae</taxon>
        <taxon>Helianthus</taxon>
    </lineage>
</organism>
<keyword evidence="3" id="KW-1185">Reference proteome</keyword>
<protein>
    <submittedName>
        <fullName evidence="2">Uncharacterized protein</fullName>
    </submittedName>
</protein>
<gene>
    <name evidence="2" type="ORF">HannXRQ_Chr07g0201491</name>
    <name evidence="1" type="ORF">HanXRQr2_Chr07g0310841</name>
</gene>